<dbReference type="SUPFAM" id="SSF81383">
    <property type="entry name" value="F-box domain"/>
    <property type="match status" value="1"/>
</dbReference>
<keyword evidence="2" id="KW-1185">Reference proteome</keyword>
<dbReference type="KEGG" id="pgri:PgNI_09262"/>
<dbReference type="InterPro" id="IPR032675">
    <property type="entry name" value="LRR_dom_sf"/>
</dbReference>
<evidence type="ECO:0000313" key="2">
    <source>
        <dbReference type="Proteomes" id="UP000515153"/>
    </source>
</evidence>
<reference evidence="3" key="1">
    <citation type="journal article" date="2019" name="Mol. Biol. Evol.">
        <title>Blast fungal genomes show frequent chromosomal changes, gene gains and losses, and effector gene turnover.</title>
        <authorList>
            <person name="Gomez Luciano L.B."/>
            <person name="Jason Tsai I."/>
            <person name="Chuma I."/>
            <person name="Tosa Y."/>
            <person name="Chen Y.H."/>
            <person name="Li J.Y."/>
            <person name="Li M.Y."/>
            <person name="Jade Lu M.Y."/>
            <person name="Nakayashiki H."/>
            <person name="Li W.H."/>
        </authorList>
    </citation>
    <scope>NUCLEOTIDE SEQUENCE</scope>
    <source>
        <strain evidence="3">NI907</strain>
    </source>
</reference>
<name>A0A6P8ASB2_PYRGI</name>
<dbReference type="GeneID" id="41964157"/>
<organism evidence="2 3">
    <name type="scientific">Pyricularia grisea</name>
    <name type="common">Crabgrass-specific blast fungus</name>
    <name type="synonym">Magnaporthe grisea</name>
    <dbReference type="NCBI Taxonomy" id="148305"/>
    <lineage>
        <taxon>Eukaryota</taxon>
        <taxon>Fungi</taxon>
        <taxon>Dikarya</taxon>
        <taxon>Ascomycota</taxon>
        <taxon>Pezizomycotina</taxon>
        <taxon>Sordariomycetes</taxon>
        <taxon>Sordariomycetidae</taxon>
        <taxon>Magnaporthales</taxon>
        <taxon>Pyriculariaceae</taxon>
        <taxon>Pyricularia</taxon>
    </lineage>
</organism>
<evidence type="ECO:0000313" key="3">
    <source>
        <dbReference type="RefSeq" id="XP_030977793.1"/>
    </source>
</evidence>
<dbReference type="Gene3D" id="3.80.10.10">
    <property type="entry name" value="Ribonuclease Inhibitor"/>
    <property type="match status" value="1"/>
</dbReference>
<dbReference type="Proteomes" id="UP000515153">
    <property type="component" value="Unplaced"/>
</dbReference>
<dbReference type="PROSITE" id="PS50181">
    <property type="entry name" value="FBOX"/>
    <property type="match status" value="1"/>
</dbReference>
<accession>A0A6P8ASB2</accession>
<dbReference type="Pfam" id="PF12937">
    <property type="entry name" value="F-box-like"/>
    <property type="match status" value="1"/>
</dbReference>
<sequence length="515" mass="59404">MAAITLPDLPDELVLEIFSRCSHADLLYLARVNKRMYEIASSLIYAHVHFRWNFKKSESSRNANYAREFKKLETTGPPHAISLLGAFLRKPHLGLHVQHLELLGGGFDYHSPHAFILNHDREKLKSLSYEELRPPTLWWDGAEETLRSAISLIAELDLPYSELWVERLREGTMDAIVALILVRLPNLRSLVVQRDFTKETTCVMAVLRTIALEKLDWLPRVIHLREVSMRFDMDDCVYRDANLQDLLPLFYLPAIEALDLDLDDPMQWSWPTPAPPEAASLKSLTLNNIREQGLKFILAAAQSLETLEWVASHSQMSIIKQDSDATTSKMMDLDIVTGALLPIRSTLVDLTLGLNTVHPFGEDFFYLDFHGSLAGIAQLEKVERFEVELVYLASNALFDNRFRIWERVPRNLRILVFREPPGIFPIVDDREEELGTSILFRNMREWMHKWRGETPRLERIEVLTSPSDQWSWGRQFFRDLFAEDATTGIEMVYSCEEIWGGTSPVDHPPYDETGW</sequence>
<feature type="domain" description="F-box" evidence="1">
    <location>
        <begin position="3"/>
        <end position="48"/>
    </location>
</feature>
<dbReference type="InterPro" id="IPR001810">
    <property type="entry name" value="F-box_dom"/>
</dbReference>
<protein>
    <recommendedName>
        <fullName evidence="1">F-box domain-containing protein</fullName>
    </recommendedName>
</protein>
<evidence type="ECO:0000259" key="1">
    <source>
        <dbReference type="PROSITE" id="PS50181"/>
    </source>
</evidence>
<dbReference type="CDD" id="cd09917">
    <property type="entry name" value="F-box_SF"/>
    <property type="match status" value="1"/>
</dbReference>
<proteinExistence type="predicted"/>
<reference evidence="3" key="2">
    <citation type="submission" date="2019-10" db="EMBL/GenBank/DDBJ databases">
        <authorList>
            <consortium name="NCBI Genome Project"/>
        </authorList>
    </citation>
    <scope>NUCLEOTIDE SEQUENCE</scope>
    <source>
        <strain evidence="3">NI907</strain>
    </source>
</reference>
<gene>
    <name evidence="3" type="ORF">PgNI_09262</name>
</gene>
<dbReference type="RefSeq" id="XP_030977793.1">
    <property type="nucleotide sequence ID" value="XM_031129249.1"/>
</dbReference>
<reference evidence="3" key="3">
    <citation type="submission" date="2025-08" db="UniProtKB">
        <authorList>
            <consortium name="RefSeq"/>
        </authorList>
    </citation>
    <scope>IDENTIFICATION</scope>
    <source>
        <strain evidence="3">NI907</strain>
    </source>
</reference>
<dbReference type="AlphaFoldDB" id="A0A6P8ASB2"/>
<dbReference type="InterPro" id="IPR036047">
    <property type="entry name" value="F-box-like_dom_sf"/>
</dbReference>